<reference evidence="2 3" key="1">
    <citation type="submission" date="2015-04" db="EMBL/GenBank/DDBJ databases">
        <title>Complete genome sequence of Schizopora paradoxa KUC8140, a cosmopolitan wood degrader in East Asia.</title>
        <authorList>
            <consortium name="DOE Joint Genome Institute"/>
            <person name="Min B."/>
            <person name="Park H."/>
            <person name="Jang Y."/>
            <person name="Kim J.-J."/>
            <person name="Kim K.H."/>
            <person name="Pangilinan J."/>
            <person name="Lipzen A."/>
            <person name="Riley R."/>
            <person name="Grigoriev I.V."/>
            <person name="Spatafora J.W."/>
            <person name="Choi I.-G."/>
        </authorList>
    </citation>
    <scope>NUCLEOTIDE SEQUENCE [LARGE SCALE GENOMIC DNA]</scope>
    <source>
        <strain evidence="2 3">KUC8140</strain>
    </source>
</reference>
<protein>
    <submittedName>
        <fullName evidence="2">Uncharacterized protein</fullName>
    </submittedName>
</protein>
<evidence type="ECO:0000313" key="3">
    <source>
        <dbReference type="Proteomes" id="UP000053477"/>
    </source>
</evidence>
<dbReference type="InParanoid" id="A0A0H2R1M8"/>
<gene>
    <name evidence="2" type="ORF">SCHPADRAFT_933723</name>
</gene>
<feature type="compositionally biased region" description="Basic and acidic residues" evidence="1">
    <location>
        <begin position="168"/>
        <end position="180"/>
    </location>
</feature>
<accession>A0A0H2R1M8</accession>
<proteinExistence type="predicted"/>
<evidence type="ECO:0000256" key="1">
    <source>
        <dbReference type="SAM" id="MobiDB-lite"/>
    </source>
</evidence>
<dbReference type="AlphaFoldDB" id="A0A0H2R1M8"/>
<feature type="region of interest" description="Disordered" evidence="1">
    <location>
        <begin position="157"/>
        <end position="188"/>
    </location>
</feature>
<name>A0A0H2R1M8_9AGAM</name>
<organism evidence="2 3">
    <name type="scientific">Schizopora paradoxa</name>
    <dbReference type="NCBI Taxonomy" id="27342"/>
    <lineage>
        <taxon>Eukaryota</taxon>
        <taxon>Fungi</taxon>
        <taxon>Dikarya</taxon>
        <taxon>Basidiomycota</taxon>
        <taxon>Agaricomycotina</taxon>
        <taxon>Agaricomycetes</taxon>
        <taxon>Hymenochaetales</taxon>
        <taxon>Schizoporaceae</taxon>
        <taxon>Schizopora</taxon>
    </lineage>
</organism>
<dbReference type="Proteomes" id="UP000053477">
    <property type="component" value="Unassembled WGS sequence"/>
</dbReference>
<keyword evidence="3" id="KW-1185">Reference proteome</keyword>
<evidence type="ECO:0000313" key="2">
    <source>
        <dbReference type="EMBL" id="KLO05227.1"/>
    </source>
</evidence>
<sequence>MAIPPQHSKALIFNAIHTFKQAAFWSTTFRDGSPANVDGERSGMIEQDLRSLQLVAGAGWRWRRYFARDLLSISMLTELYNKISSTRCTPLGLAEVTLLLHYLNGHSSSPFRLGVLRKSVQCFASPVEARSLARNEDTVSGGDNEFSLGIPPSHVHGKPYQQLQKGQSKADLDAAGKKANESQSRVGGPRSAVFDNVVMVGKAKCRQKGIIGTSVGGQEGG</sequence>
<dbReference type="EMBL" id="KQ086342">
    <property type="protein sequence ID" value="KLO05227.1"/>
    <property type="molecule type" value="Genomic_DNA"/>
</dbReference>